<feature type="zinc finger region" description="C3H1-type" evidence="4">
    <location>
        <begin position="394"/>
        <end position="421"/>
    </location>
</feature>
<feature type="region of interest" description="Disordered" evidence="5">
    <location>
        <begin position="229"/>
        <end position="392"/>
    </location>
</feature>
<keyword evidence="1" id="KW-0677">Repeat</keyword>
<keyword evidence="8" id="KW-1185">Reference proteome</keyword>
<proteinExistence type="predicted"/>
<comment type="caution">
    <text evidence="7">The sequence shown here is derived from an EMBL/GenBank/DDBJ whole genome shotgun (WGS) entry which is preliminary data.</text>
</comment>
<feature type="compositionally biased region" description="Basic and acidic residues" evidence="5">
    <location>
        <begin position="569"/>
        <end position="578"/>
    </location>
</feature>
<dbReference type="Gene3D" id="1.25.40.20">
    <property type="entry name" value="Ankyrin repeat-containing domain"/>
    <property type="match status" value="1"/>
</dbReference>
<evidence type="ECO:0000313" key="8">
    <source>
        <dbReference type="Proteomes" id="UP000567179"/>
    </source>
</evidence>
<feature type="domain" description="C3H1-type" evidence="6">
    <location>
        <begin position="169"/>
        <end position="193"/>
    </location>
</feature>
<dbReference type="PROSITE" id="PS50103">
    <property type="entry name" value="ZF_C3H1"/>
    <property type="match status" value="2"/>
</dbReference>
<dbReference type="PROSITE" id="PS50088">
    <property type="entry name" value="ANK_REPEAT"/>
    <property type="match status" value="1"/>
</dbReference>
<evidence type="ECO:0000256" key="1">
    <source>
        <dbReference type="ARBA" id="ARBA00022737"/>
    </source>
</evidence>
<dbReference type="PANTHER" id="PTHR24171">
    <property type="entry name" value="ANKYRIN REPEAT DOMAIN-CONTAINING PROTEIN 39-RELATED"/>
    <property type="match status" value="1"/>
</dbReference>
<dbReference type="Pfam" id="PF12796">
    <property type="entry name" value="Ank_2"/>
    <property type="match status" value="1"/>
</dbReference>
<gene>
    <name evidence="7" type="ORF">D9619_002917</name>
</gene>
<dbReference type="SUPFAM" id="SSF48403">
    <property type="entry name" value="Ankyrin repeat"/>
    <property type="match status" value="1"/>
</dbReference>
<evidence type="ECO:0000256" key="4">
    <source>
        <dbReference type="PROSITE-ProRule" id="PRU00723"/>
    </source>
</evidence>
<evidence type="ECO:0000256" key="3">
    <source>
        <dbReference type="PROSITE-ProRule" id="PRU00023"/>
    </source>
</evidence>
<feature type="zinc finger region" description="C3H1-type" evidence="4">
    <location>
        <begin position="169"/>
        <end position="193"/>
    </location>
</feature>
<dbReference type="PANTHER" id="PTHR24171:SF9">
    <property type="entry name" value="ANKYRIN REPEAT DOMAIN-CONTAINING PROTEIN 39"/>
    <property type="match status" value="1"/>
</dbReference>
<evidence type="ECO:0000256" key="2">
    <source>
        <dbReference type="ARBA" id="ARBA00023043"/>
    </source>
</evidence>
<dbReference type="SMART" id="SM00248">
    <property type="entry name" value="ANK"/>
    <property type="match status" value="1"/>
</dbReference>
<feature type="compositionally biased region" description="Pro residues" evidence="5">
    <location>
        <begin position="230"/>
        <end position="245"/>
    </location>
</feature>
<feature type="compositionally biased region" description="Pro residues" evidence="5">
    <location>
        <begin position="340"/>
        <end position="351"/>
    </location>
</feature>
<feature type="compositionally biased region" description="Pro residues" evidence="5">
    <location>
        <begin position="427"/>
        <end position="441"/>
    </location>
</feature>
<dbReference type="SMART" id="SM00356">
    <property type="entry name" value="ZnF_C3H1"/>
    <property type="match status" value="2"/>
</dbReference>
<feature type="region of interest" description="Disordered" evidence="5">
    <location>
        <begin position="568"/>
        <end position="588"/>
    </location>
</feature>
<dbReference type="GO" id="GO:0010468">
    <property type="term" value="P:regulation of gene expression"/>
    <property type="evidence" value="ECO:0007669"/>
    <property type="project" value="UniProtKB-ARBA"/>
</dbReference>
<dbReference type="GO" id="GO:0008270">
    <property type="term" value="F:zinc ion binding"/>
    <property type="evidence" value="ECO:0007669"/>
    <property type="project" value="UniProtKB-KW"/>
</dbReference>
<evidence type="ECO:0000259" key="6">
    <source>
        <dbReference type="PROSITE" id="PS50103"/>
    </source>
</evidence>
<keyword evidence="2 3" id="KW-0040">ANK repeat</keyword>
<feature type="compositionally biased region" description="Polar residues" evidence="5">
    <location>
        <begin position="475"/>
        <end position="498"/>
    </location>
</feature>
<dbReference type="Proteomes" id="UP000567179">
    <property type="component" value="Unassembled WGS sequence"/>
</dbReference>
<dbReference type="OrthoDB" id="20872at2759"/>
<dbReference type="PROSITE" id="PS50297">
    <property type="entry name" value="ANK_REP_REGION"/>
    <property type="match status" value="1"/>
</dbReference>
<evidence type="ECO:0000313" key="7">
    <source>
        <dbReference type="EMBL" id="KAF5313086.1"/>
    </source>
</evidence>
<dbReference type="InterPro" id="IPR002110">
    <property type="entry name" value="Ankyrin_rpt"/>
</dbReference>
<feature type="region of interest" description="Disordered" evidence="5">
    <location>
        <begin position="90"/>
        <end position="115"/>
    </location>
</feature>
<dbReference type="InterPro" id="IPR036770">
    <property type="entry name" value="Ankyrin_rpt-contain_sf"/>
</dbReference>
<feature type="region of interest" description="Disordered" evidence="5">
    <location>
        <begin position="421"/>
        <end position="522"/>
    </location>
</feature>
<name>A0A8H5AY48_9AGAR</name>
<feature type="compositionally biased region" description="Polar residues" evidence="5">
    <location>
        <begin position="368"/>
        <end position="383"/>
    </location>
</feature>
<feature type="domain" description="C3H1-type" evidence="6">
    <location>
        <begin position="394"/>
        <end position="421"/>
    </location>
</feature>
<dbReference type="Pfam" id="PF14608">
    <property type="entry name" value="zf-CCCH_2"/>
    <property type="match status" value="2"/>
</dbReference>
<dbReference type="EMBL" id="JAACJJ010000056">
    <property type="protein sequence ID" value="KAF5313086.1"/>
    <property type="molecule type" value="Genomic_DNA"/>
</dbReference>
<feature type="repeat" description="ANK" evidence="3">
    <location>
        <begin position="35"/>
        <end position="67"/>
    </location>
</feature>
<keyword evidence="4" id="KW-0479">Metal-binding</keyword>
<accession>A0A8H5AY48</accession>
<protein>
    <recommendedName>
        <fullName evidence="6">C3H1-type domain-containing protein</fullName>
    </recommendedName>
</protein>
<reference evidence="7 8" key="1">
    <citation type="journal article" date="2020" name="ISME J.">
        <title>Uncovering the hidden diversity of litter-decomposition mechanisms in mushroom-forming fungi.</title>
        <authorList>
            <person name="Floudas D."/>
            <person name="Bentzer J."/>
            <person name="Ahren D."/>
            <person name="Johansson T."/>
            <person name="Persson P."/>
            <person name="Tunlid A."/>
        </authorList>
    </citation>
    <scope>NUCLEOTIDE SEQUENCE [LARGE SCALE GENOMIC DNA]</scope>
    <source>
        <strain evidence="7 8">CBS 101986</strain>
    </source>
</reference>
<sequence>MVSPLWTACSDGDLQKAQEFLVEGSAVDIELKDPSGVTPLIEATRNGHIELVKILLEKGADPNNASNHGRADEYTSDPAILELIHVARSKAAQNPPPSHQPAYAQPGQDQIDKGFYPPPPPPLEAYPYYPNINPALATVNEGGAYYPPQPANGDTSPNGLGNLPPPDVARLIPCRYFPACRYGAQCMFAHPQPQPQPWGQPVLPPHAYGPYDPMANGYMPAYYPSQPTFAPQPGPHPMSPPPPGAPMMHARTPSDVMSPPPVGHFSPNGAPPPGSYGPMSPHGYSHPGQGHMGMPPIPPLAPLPPLHPHAHPGPPHPHANVYNPATSPVPPFPMHQDAPGPYPMPQPPAGVPYPESGNGLKSEHPQAENYNSHPNHHNGNNQYRRGAPRRASFSARKPPCLFFPAGRCKNGDDCRFPHVLPENGAPAPHPPFPTVRPGPPRPRGHMNGNHAHVNGNGFQNIDAKLGNMSIRDDQTQQQSTRAKNGTEPSSRSHSSDNGTRPKFQGGKHHPNGGPNGHHNKKAPATFRHQQRVPNADEFPVLAGSITPPIRTPLMNGSVLTAAQVLAAAPKKDGSKESSTRGPSPDLVRPAVPVVSEVKAESNVSAETPVALAPAPATEQAALAVATPKPALSFAAAAANSNGTPEASKEVSVSA</sequence>
<feature type="compositionally biased region" description="Pro residues" evidence="5">
    <location>
        <begin position="295"/>
        <end position="317"/>
    </location>
</feature>
<evidence type="ECO:0000256" key="5">
    <source>
        <dbReference type="SAM" id="MobiDB-lite"/>
    </source>
</evidence>
<keyword evidence="4" id="KW-0862">Zinc</keyword>
<organism evidence="7 8">
    <name type="scientific">Psilocybe cf. subviscida</name>
    <dbReference type="NCBI Taxonomy" id="2480587"/>
    <lineage>
        <taxon>Eukaryota</taxon>
        <taxon>Fungi</taxon>
        <taxon>Dikarya</taxon>
        <taxon>Basidiomycota</taxon>
        <taxon>Agaricomycotina</taxon>
        <taxon>Agaricomycetes</taxon>
        <taxon>Agaricomycetidae</taxon>
        <taxon>Agaricales</taxon>
        <taxon>Agaricineae</taxon>
        <taxon>Strophariaceae</taxon>
        <taxon>Psilocybe</taxon>
    </lineage>
</organism>
<keyword evidence="4" id="KW-0863">Zinc-finger</keyword>
<dbReference type="InterPro" id="IPR000571">
    <property type="entry name" value="Znf_CCCH"/>
</dbReference>
<dbReference type="AlphaFoldDB" id="A0A8H5AY48"/>